<accession>A0ABY4GCV6</accession>
<reference evidence="1" key="1">
    <citation type="submission" date="2022-04" db="EMBL/GenBank/DDBJ databases">
        <title>Hymenobacter sp. isolated from the air.</title>
        <authorList>
            <person name="Won M."/>
            <person name="Lee C.-M."/>
            <person name="Woen H.-Y."/>
            <person name="Kwon S.-W."/>
        </authorList>
    </citation>
    <scope>NUCLEOTIDE SEQUENCE</scope>
    <source>
        <strain evidence="1">5420S-77</strain>
        <plasmid evidence="1">unnamed2</plasmid>
    </source>
</reference>
<keyword evidence="1" id="KW-0614">Plasmid</keyword>
<evidence type="ECO:0000313" key="1">
    <source>
        <dbReference type="EMBL" id="UOQ68758.1"/>
    </source>
</evidence>
<dbReference type="EMBL" id="CP095063">
    <property type="protein sequence ID" value="UOQ68758.1"/>
    <property type="molecule type" value="Genomic_DNA"/>
</dbReference>
<geneLocation type="plasmid" evidence="1 2">
    <name>unnamed2</name>
</geneLocation>
<dbReference type="Proteomes" id="UP000830401">
    <property type="component" value="Plasmid unnamed2"/>
</dbReference>
<organism evidence="1 2">
    <name type="scientific">Hymenobacter volaticus</name>
    <dbReference type="NCBI Taxonomy" id="2932254"/>
    <lineage>
        <taxon>Bacteria</taxon>
        <taxon>Pseudomonadati</taxon>
        <taxon>Bacteroidota</taxon>
        <taxon>Cytophagia</taxon>
        <taxon>Cytophagales</taxon>
        <taxon>Hymenobacteraceae</taxon>
        <taxon>Hymenobacter</taxon>
    </lineage>
</organism>
<evidence type="ECO:0000313" key="2">
    <source>
        <dbReference type="Proteomes" id="UP000830401"/>
    </source>
</evidence>
<name>A0ABY4GCV6_9BACT</name>
<gene>
    <name evidence="1" type="ORF">MUN86_25070</name>
</gene>
<dbReference type="RefSeq" id="WP_245126275.1">
    <property type="nucleotide sequence ID" value="NZ_CP095063.1"/>
</dbReference>
<protein>
    <submittedName>
        <fullName evidence="1">Uncharacterized protein</fullName>
    </submittedName>
</protein>
<sequence>MFLPTYASQVFIVIRGEHLAASISAYLITQIEQTPNAPHSAARSLRRPVARSCDSAARWAGTGEAAGAGRFHFLWRQAQHQMIYELAFCDAKDHLLTGRDLVADPRYTAS</sequence>
<proteinExistence type="predicted"/>
<keyword evidence="2" id="KW-1185">Reference proteome</keyword>